<accession>A0A699ZCH9</accession>
<sequence>MEPHSPTPLNSSAVGMSSHSSSRSAQLILADLQKSYEYQGADTCAADGMCQEKCPVKINTGDLIKHIRAEQMDMAPRSSATAKRMQAAASLALGLSGREKMTMSWMSLPRLQYPTAPRPPYSTVITLVHTCHTPMCKQE</sequence>
<dbReference type="SUPFAM" id="SSF46548">
    <property type="entry name" value="alpha-helical ferredoxin"/>
    <property type="match status" value="1"/>
</dbReference>
<dbReference type="Proteomes" id="UP000485058">
    <property type="component" value="Unassembled WGS sequence"/>
</dbReference>
<feature type="compositionally biased region" description="Low complexity" evidence="1">
    <location>
        <begin position="11"/>
        <end position="20"/>
    </location>
</feature>
<organism evidence="2 3">
    <name type="scientific">Haematococcus lacustris</name>
    <name type="common">Green alga</name>
    <name type="synonym">Haematococcus pluvialis</name>
    <dbReference type="NCBI Taxonomy" id="44745"/>
    <lineage>
        <taxon>Eukaryota</taxon>
        <taxon>Viridiplantae</taxon>
        <taxon>Chlorophyta</taxon>
        <taxon>core chlorophytes</taxon>
        <taxon>Chlorophyceae</taxon>
        <taxon>CS clade</taxon>
        <taxon>Chlamydomonadales</taxon>
        <taxon>Haematococcaceae</taxon>
        <taxon>Haematococcus</taxon>
    </lineage>
</organism>
<dbReference type="GO" id="GO:0051536">
    <property type="term" value="F:iron-sulfur cluster binding"/>
    <property type="evidence" value="ECO:0007669"/>
    <property type="project" value="InterPro"/>
</dbReference>
<evidence type="ECO:0000256" key="1">
    <source>
        <dbReference type="SAM" id="MobiDB-lite"/>
    </source>
</evidence>
<dbReference type="EMBL" id="BLLF01001467">
    <property type="protein sequence ID" value="GFH19465.1"/>
    <property type="molecule type" value="Genomic_DNA"/>
</dbReference>
<dbReference type="AlphaFoldDB" id="A0A699ZCH9"/>
<protein>
    <submittedName>
        <fullName evidence="2">Uncharacterized protein</fullName>
    </submittedName>
</protein>
<proteinExistence type="predicted"/>
<dbReference type="InterPro" id="IPR009051">
    <property type="entry name" value="Helical_ferredxn"/>
</dbReference>
<keyword evidence="3" id="KW-1185">Reference proteome</keyword>
<evidence type="ECO:0000313" key="2">
    <source>
        <dbReference type="EMBL" id="GFH19465.1"/>
    </source>
</evidence>
<gene>
    <name evidence="2" type="ORF">HaLaN_16412</name>
</gene>
<comment type="caution">
    <text evidence="2">The sequence shown here is derived from an EMBL/GenBank/DDBJ whole genome shotgun (WGS) entry which is preliminary data.</text>
</comment>
<evidence type="ECO:0000313" key="3">
    <source>
        <dbReference type="Proteomes" id="UP000485058"/>
    </source>
</evidence>
<feature type="region of interest" description="Disordered" evidence="1">
    <location>
        <begin position="1"/>
        <end position="20"/>
    </location>
</feature>
<dbReference type="Gene3D" id="1.10.1060.10">
    <property type="entry name" value="Alpha-helical ferredoxin"/>
    <property type="match status" value="1"/>
</dbReference>
<name>A0A699ZCH9_HAELA</name>
<reference evidence="2 3" key="1">
    <citation type="submission" date="2020-02" db="EMBL/GenBank/DDBJ databases">
        <title>Draft genome sequence of Haematococcus lacustris strain NIES-144.</title>
        <authorList>
            <person name="Morimoto D."/>
            <person name="Nakagawa S."/>
            <person name="Yoshida T."/>
            <person name="Sawayama S."/>
        </authorList>
    </citation>
    <scope>NUCLEOTIDE SEQUENCE [LARGE SCALE GENOMIC DNA]</scope>
    <source>
        <strain evidence="2 3">NIES-144</strain>
    </source>
</reference>